<dbReference type="AlphaFoldDB" id="A0A6J8AG79"/>
<gene>
    <name evidence="2" type="ORF">MCOR_6861</name>
</gene>
<dbReference type="OrthoDB" id="6186591at2759"/>
<evidence type="ECO:0000256" key="1">
    <source>
        <dbReference type="SAM" id="MobiDB-lite"/>
    </source>
</evidence>
<accession>A0A6J8AG79</accession>
<keyword evidence="3" id="KW-1185">Reference proteome</keyword>
<sequence>MDLLHTQLQFFNKSSIADQNISGNSSSSDDQSVSGRRSPTEKKLSQNQTPNSQSVEFSQSQELCTSNIYTNSQKSVISLSSNSMVQTNSLTSVISFATEQLEDAMLNNVSTEPSDSDTSTANTPNQFIDLRNFYPSVIRYCQGLTVLTGSSNKTSSTVTDIQIFMTDGSDKRLLSENMPQSFNDPKNLPAYVLLNSNKVICILVDKIEPGQYILTNSVKATVLKFSGSVTDDNQRDSQILILGSFYKQLLKLKMISTHQSIKTKLALLEQDETQTLLEQTSPTKYDQIFLQMINNAVKQMETVRTKKSRKQKLKSDTNNKDDEFENDPVKKKPKFQLRIVLKNKGNSQKIKN</sequence>
<name>A0A6J8AG79_MYTCO</name>
<dbReference type="EMBL" id="CACVKT020001341">
    <property type="protein sequence ID" value="CAC5366668.1"/>
    <property type="molecule type" value="Genomic_DNA"/>
</dbReference>
<proteinExistence type="predicted"/>
<feature type="region of interest" description="Disordered" evidence="1">
    <location>
        <begin position="303"/>
        <end position="330"/>
    </location>
</feature>
<protein>
    <submittedName>
        <fullName evidence="2">Uncharacterized protein</fullName>
    </submittedName>
</protein>
<feature type="region of interest" description="Disordered" evidence="1">
    <location>
        <begin position="19"/>
        <end position="57"/>
    </location>
</feature>
<evidence type="ECO:0000313" key="2">
    <source>
        <dbReference type="EMBL" id="CAC5366668.1"/>
    </source>
</evidence>
<evidence type="ECO:0000313" key="3">
    <source>
        <dbReference type="Proteomes" id="UP000507470"/>
    </source>
</evidence>
<feature type="compositionally biased region" description="Low complexity" evidence="1">
    <location>
        <begin position="19"/>
        <end position="37"/>
    </location>
</feature>
<organism evidence="2 3">
    <name type="scientific">Mytilus coruscus</name>
    <name type="common">Sea mussel</name>
    <dbReference type="NCBI Taxonomy" id="42192"/>
    <lineage>
        <taxon>Eukaryota</taxon>
        <taxon>Metazoa</taxon>
        <taxon>Spiralia</taxon>
        <taxon>Lophotrochozoa</taxon>
        <taxon>Mollusca</taxon>
        <taxon>Bivalvia</taxon>
        <taxon>Autobranchia</taxon>
        <taxon>Pteriomorphia</taxon>
        <taxon>Mytilida</taxon>
        <taxon>Mytiloidea</taxon>
        <taxon>Mytilidae</taxon>
        <taxon>Mytilinae</taxon>
        <taxon>Mytilus</taxon>
    </lineage>
</organism>
<dbReference type="Proteomes" id="UP000507470">
    <property type="component" value="Unassembled WGS sequence"/>
</dbReference>
<feature type="compositionally biased region" description="Polar residues" evidence="1">
    <location>
        <begin position="45"/>
        <end position="57"/>
    </location>
</feature>
<reference evidence="2 3" key="1">
    <citation type="submission" date="2020-06" db="EMBL/GenBank/DDBJ databases">
        <authorList>
            <person name="Li R."/>
            <person name="Bekaert M."/>
        </authorList>
    </citation>
    <scope>NUCLEOTIDE SEQUENCE [LARGE SCALE GENOMIC DNA]</scope>
    <source>
        <strain evidence="3">wild</strain>
    </source>
</reference>